<organism evidence="10 11">
    <name type="scientific">Actinoalloteichus hoggarensis</name>
    <dbReference type="NCBI Taxonomy" id="1470176"/>
    <lineage>
        <taxon>Bacteria</taxon>
        <taxon>Bacillati</taxon>
        <taxon>Actinomycetota</taxon>
        <taxon>Actinomycetes</taxon>
        <taxon>Pseudonocardiales</taxon>
        <taxon>Pseudonocardiaceae</taxon>
        <taxon>Actinoalloteichus</taxon>
    </lineage>
</organism>
<dbReference type="SUPFAM" id="SSF53850">
    <property type="entry name" value="Periplasmic binding protein-like II"/>
    <property type="match status" value="1"/>
</dbReference>
<dbReference type="Gene3D" id="3.30.70.260">
    <property type="match status" value="1"/>
</dbReference>
<dbReference type="CDD" id="cd04905">
    <property type="entry name" value="ACT_CM-PDT"/>
    <property type="match status" value="1"/>
</dbReference>
<evidence type="ECO:0000256" key="1">
    <source>
        <dbReference type="ARBA" id="ARBA00004741"/>
    </source>
</evidence>
<reference evidence="10 11" key="1">
    <citation type="submission" date="2017-07" db="EMBL/GenBank/DDBJ databases">
        <title>Complete genome sequence of Actinoalloteichus hoggarensis DSM 45943, type strain of Actinoalloteichus hoggarensis.</title>
        <authorList>
            <person name="Ruckert C."/>
            <person name="Nouioui I."/>
            <person name="Willmese J."/>
            <person name="van Wezel G."/>
            <person name="Klenk H.-P."/>
            <person name="Kalinowski J."/>
            <person name="Zotchev S.B."/>
        </authorList>
    </citation>
    <scope>NUCLEOTIDE SEQUENCE [LARGE SCALE GENOMIC DNA]</scope>
    <source>
        <strain evidence="10 11">DSM 45943</strain>
    </source>
</reference>
<evidence type="ECO:0000256" key="5">
    <source>
        <dbReference type="ARBA" id="ARBA00023141"/>
    </source>
</evidence>
<dbReference type="PANTHER" id="PTHR21022">
    <property type="entry name" value="PREPHENATE DEHYDRATASE P PROTEIN"/>
    <property type="match status" value="1"/>
</dbReference>
<dbReference type="PANTHER" id="PTHR21022:SF19">
    <property type="entry name" value="PREPHENATE DEHYDRATASE-RELATED"/>
    <property type="match status" value="1"/>
</dbReference>
<evidence type="ECO:0000256" key="6">
    <source>
        <dbReference type="ARBA" id="ARBA00023222"/>
    </source>
</evidence>
<dbReference type="InterPro" id="IPR018528">
    <property type="entry name" value="Preph_deHydtase_CS"/>
</dbReference>
<evidence type="ECO:0000313" key="11">
    <source>
        <dbReference type="Proteomes" id="UP000204221"/>
    </source>
</evidence>
<evidence type="ECO:0000256" key="9">
    <source>
        <dbReference type="RuleBase" id="RU361254"/>
    </source>
</evidence>
<keyword evidence="11" id="KW-1185">Reference proteome</keyword>
<dbReference type="OrthoDB" id="9802281at2"/>
<dbReference type="Pfam" id="PF01842">
    <property type="entry name" value="ACT"/>
    <property type="match status" value="1"/>
</dbReference>
<dbReference type="AlphaFoldDB" id="A0A221VWE2"/>
<dbReference type="PROSITE" id="PS00858">
    <property type="entry name" value="PREPHENATE_DEHYDR_2"/>
    <property type="match status" value="1"/>
</dbReference>
<comment type="catalytic activity">
    <reaction evidence="8 9">
        <text>prephenate + H(+) = 3-phenylpyruvate + CO2 + H2O</text>
        <dbReference type="Rhea" id="RHEA:21648"/>
        <dbReference type="ChEBI" id="CHEBI:15377"/>
        <dbReference type="ChEBI" id="CHEBI:15378"/>
        <dbReference type="ChEBI" id="CHEBI:16526"/>
        <dbReference type="ChEBI" id="CHEBI:18005"/>
        <dbReference type="ChEBI" id="CHEBI:29934"/>
        <dbReference type="EC" id="4.2.1.51"/>
    </reaction>
</comment>
<evidence type="ECO:0000313" key="10">
    <source>
        <dbReference type="EMBL" id="ASO17787.1"/>
    </source>
</evidence>
<dbReference type="NCBIfam" id="NF008865">
    <property type="entry name" value="PRK11898.1"/>
    <property type="match status" value="1"/>
</dbReference>
<evidence type="ECO:0000256" key="4">
    <source>
        <dbReference type="ARBA" id="ARBA00022605"/>
    </source>
</evidence>
<gene>
    <name evidence="9 10" type="primary">pheA</name>
    <name evidence="10" type="ORF">AHOG_00570</name>
</gene>
<evidence type="ECO:0000256" key="2">
    <source>
        <dbReference type="ARBA" id="ARBA00013147"/>
    </source>
</evidence>
<accession>A0A221VWE2</accession>
<keyword evidence="7 9" id="KW-0456">Lyase</keyword>
<keyword evidence="6 9" id="KW-0584">Phenylalanine biosynthesis</keyword>
<dbReference type="InterPro" id="IPR001086">
    <property type="entry name" value="Preph_deHydtase"/>
</dbReference>
<dbReference type="PROSITE" id="PS51671">
    <property type="entry name" value="ACT"/>
    <property type="match status" value="1"/>
</dbReference>
<evidence type="ECO:0000256" key="8">
    <source>
        <dbReference type="ARBA" id="ARBA00047848"/>
    </source>
</evidence>
<dbReference type="Proteomes" id="UP000204221">
    <property type="component" value="Chromosome"/>
</dbReference>
<dbReference type="Pfam" id="PF00800">
    <property type="entry name" value="PDT"/>
    <property type="match status" value="1"/>
</dbReference>
<dbReference type="GO" id="GO:0004664">
    <property type="term" value="F:prephenate dehydratase activity"/>
    <property type="evidence" value="ECO:0007669"/>
    <property type="project" value="UniProtKB-UniRule"/>
</dbReference>
<evidence type="ECO:0000256" key="7">
    <source>
        <dbReference type="ARBA" id="ARBA00023239"/>
    </source>
</evidence>
<comment type="pathway">
    <text evidence="1 9">Amino-acid biosynthesis; L-phenylalanine biosynthesis; phenylpyruvate from prephenate: step 1/1.</text>
</comment>
<dbReference type="PIRSF" id="PIRSF001500">
    <property type="entry name" value="Chor_mut_pdt_Ppr"/>
    <property type="match status" value="1"/>
</dbReference>
<sequence>MRRILYLGPEGTFTEQAARTLVSRVYPDATVGAAQAVLSVAAGPDADLVLAPAVTVRAAMVEVSAGRAEAVVAPVENSVEGSVPATLDALVDADPVVAVAETVLPVRFSVLAAPGTTPERVRTVATHPHAAAQVREWLARELPDAVVVSATSTAAAAVEVLAGRADAAVTAPLAAERYALDVLASDVADVRDAVTSFRLLRSPGRVPEPTGVDRTSLVVTVDDRIGTLADLLTELATRGVNLTRIESRPTRDRLGRYRFFLDLDGHVAERRVADAMAALRRRSQEVRFLGSFPRARIAGRAVAAEISPPDAYSDAAFAEAAAWVQSLQEGSRA</sequence>
<dbReference type="GO" id="GO:0005737">
    <property type="term" value="C:cytoplasm"/>
    <property type="evidence" value="ECO:0007669"/>
    <property type="project" value="TreeGrafter"/>
</dbReference>
<dbReference type="PROSITE" id="PS51171">
    <property type="entry name" value="PREPHENATE_DEHYDR_3"/>
    <property type="match status" value="1"/>
</dbReference>
<proteinExistence type="predicted"/>
<dbReference type="InterPro" id="IPR008242">
    <property type="entry name" value="Chor_mutase/pphenate_deHydtase"/>
</dbReference>
<evidence type="ECO:0000256" key="3">
    <source>
        <dbReference type="ARBA" id="ARBA00021872"/>
    </source>
</evidence>
<dbReference type="RefSeq" id="WP_093939617.1">
    <property type="nucleotide sequence ID" value="NZ_CP022521.1"/>
</dbReference>
<dbReference type="FunFam" id="3.30.70.260:FF:000012">
    <property type="entry name" value="Prephenate dehydratase"/>
    <property type="match status" value="1"/>
</dbReference>
<dbReference type="InterPro" id="IPR045865">
    <property type="entry name" value="ACT-like_dom_sf"/>
</dbReference>
<dbReference type="EMBL" id="CP022521">
    <property type="protein sequence ID" value="ASO17787.1"/>
    <property type="molecule type" value="Genomic_DNA"/>
</dbReference>
<dbReference type="KEGG" id="ahg:AHOG_00570"/>
<name>A0A221VWE2_9PSEU</name>
<dbReference type="Gene3D" id="3.40.190.10">
    <property type="entry name" value="Periplasmic binding protein-like II"/>
    <property type="match status" value="2"/>
</dbReference>
<keyword evidence="5 9" id="KW-0057">Aromatic amino acid biosynthesis</keyword>
<dbReference type="UniPathway" id="UPA00121">
    <property type="reaction ID" value="UER00345"/>
</dbReference>
<dbReference type="SUPFAM" id="SSF55021">
    <property type="entry name" value="ACT-like"/>
    <property type="match status" value="1"/>
</dbReference>
<dbReference type="GO" id="GO:0009094">
    <property type="term" value="P:L-phenylalanine biosynthetic process"/>
    <property type="evidence" value="ECO:0007669"/>
    <property type="project" value="UniProtKB-UniPathway"/>
</dbReference>
<dbReference type="InterPro" id="IPR002912">
    <property type="entry name" value="ACT_dom"/>
</dbReference>
<keyword evidence="4 9" id="KW-0028">Amino-acid biosynthesis</keyword>
<protein>
    <recommendedName>
        <fullName evidence="3 9">Prephenate dehydratase</fullName>
        <shortName evidence="9">PDT</shortName>
        <ecNumber evidence="2 9">4.2.1.51</ecNumber>
    </recommendedName>
</protein>
<dbReference type="EC" id="4.2.1.51" evidence="2 9"/>